<reference evidence="1" key="2">
    <citation type="submission" date="2017-07" db="EMBL/GenBank/DDBJ databases">
        <authorList>
            <person name="Sun Z.S."/>
            <person name="Albrecht U."/>
            <person name="Echele G."/>
            <person name="Lee C.C."/>
        </authorList>
    </citation>
    <scope>NUCLEOTIDE SEQUENCE</scope>
    <source>
        <strain evidence="1">CNCM I 4573</strain>
        <strain evidence="2">CNCM I 4575</strain>
    </source>
</reference>
<evidence type="ECO:0000313" key="2">
    <source>
        <dbReference type="EMBL" id="PDX81408.1"/>
    </source>
</evidence>
<sequence>MTDLYNGQITDLLNNAYRYDPEVIAFSYAILQEKRRIMQELAQTRTMSVIDDLPESILDVLAVELRTPYYVDSLSVDAKREIIKKSFLWAARAGTVSAVEELIQAVFGEGDVVEWPDFTEEPREPGTFDIVTSGQLTPDAATFFTRVVKRVKNVRSHIRRILIERHEKMQMYAAAGSLSEPHRPVLNHHKAMASGSLQELTAAAIAAAPSAVITNHPQGRIGNADLVETSAAAMVAAPAAHIYNHTPARTTAAQGAVFIPAGGFSAPSTNILNHAASRQRGNAAAQTVTSAFFVESRTVRILNNFNNVELKALAAQSAPAAAAANSHTIIL</sequence>
<dbReference type="Proteomes" id="UP000220005">
    <property type="component" value="Unassembled WGS sequence"/>
</dbReference>
<gene>
    <name evidence="1" type="ORF">CGS56_13925</name>
    <name evidence="2" type="ORF">CGS58_06875</name>
</gene>
<evidence type="ECO:0000313" key="4">
    <source>
        <dbReference type="Proteomes" id="UP000220157"/>
    </source>
</evidence>
<dbReference type="AlphaFoldDB" id="A0A2A7A4U2"/>
<proteinExistence type="predicted"/>
<reference evidence="3 4" key="1">
    <citation type="journal article" date="2017" name="Front. Microbiol.">
        <title>New Insights into the Diversity of the Genus Faecalibacterium.</title>
        <authorList>
            <person name="Benevides L."/>
            <person name="Burman S."/>
            <person name="Martin R."/>
            <person name="Robert V."/>
            <person name="Thomas M."/>
            <person name="Miquel S."/>
            <person name="Chain F."/>
            <person name="Sokol H."/>
            <person name="Bermudez-Humaran L.G."/>
            <person name="Morrison M."/>
            <person name="Langella P."/>
            <person name="Azevedo V.A."/>
            <person name="Chatel J.M."/>
            <person name="Soares S."/>
        </authorList>
    </citation>
    <scope>NUCLEOTIDE SEQUENCE [LARGE SCALE GENOMIC DNA]</scope>
    <source>
        <strain evidence="1 4">CNCM I 4573</strain>
        <strain evidence="2 3">CNCM I 4575</strain>
    </source>
</reference>
<organism evidence="1 4">
    <name type="scientific">Faecalibacterium prausnitzii</name>
    <dbReference type="NCBI Taxonomy" id="853"/>
    <lineage>
        <taxon>Bacteria</taxon>
        <taxon>Bacillati</taxon>
        <taxon>Bacillota</taxon>
        <taxon>Clostridia</taxon>
        <taxon>Eubacteriales</taxon>
        <taxon>Oscillospiraceae</taxon>
        <taxon>Faecalibacterium</taxon>
    </lineage>
</organism>
<accession>A0A2A7A4U2</accession>
<name>A0A2A7A4U2_9FIRM</name>
<protein>
    <recommendedName>
        <fullName evidence="5">Phage tail protein</fullName>
    </recommendedName>
</protein>
<dbReference type="RefSeq" id="WP_097786144.1">
    <property type="nucleotide sequence ID" value="NZ_NMTW01000053.1"/>
</dbReference>
<dbReference type="Proteomes" id="UP000220157">
    <property type="component" value="Unassembled WGS sequence"/>
</dbReference>
<comment type="caution">
    <text evidence="1">The sequence shown here is derived from an EMBL/GenBank/DDBJ whole genome shotgun (WGS) entry which is preliminary data.</text>
</comment>
<evidence type="ECO:0000313" key="1">
    <source>
        <dbReference type="EMBL" id="PDX74137.1"/>
    </source>
</evidence>
<dbReference type="Pfam" id="PF09684">
    <property type="entry name" value="Tail_P2_I"/>
    <property type="match status" value="1"/>
</dbReference>
<evidence type="ECO:0000313" key="3">
    <source>
        <dbReference type="Proteomes" id="UP000220005"/>
    </source>
</evidence>
<dbReference type="EMBL" id="NMTW01000053">
    <property type="protein sequence ID" value="PDX74137.1"/>
    <property type="molecule type" value="Genomic_DNA"/>
</dbReference>
<dbReference type="EMBL" id="NMTY01000015">
    <property type="protein sequence ID" value="PDX81408.1"/>
    <property type="molecule type" value="Genomic_DNA"/>
</dbReference>
<evidence type="ECO:0008006" key="5">
    <source>
        <dbReference type="Google" id="ProtNLM"/>
    </source>
</evidence>
<dbReference type="InterPro" id="IPR006521">
    <property type="entry name" value="Tail_protein_I"/>
</dbReference>